<evidence type="ECO:0000313" key="3">
    <source>
        <dbReference type="Proteomes" id="UP001138540"/>
    </source>
</evidence>
<name>A0ABR6NCN4_9SPHN</name>
<dbReference type="SUPFAM" id="SSF53448">
    <property type="entry name" value="Nucleotide-diphospho-sugar transferases"/>
    <property type="match status" value="1"/>
</dbReference>
<dbReference type="PANTHER" id="PTHR22916">
    <property type="entry name" value="GLYCOSYLTRANSFERASE"/>
    <property type="match status" value="1"/>
</dbReference>
<dbReference type="CDD" id="cd06433">
    <property type="entry name" value="GT_2_WfgS_like"/>
    <property type="match status" value="1"/>
</dbReference>
<evidence type="ECO:0000259" key="1">
    <source>
        <dbReference type="Pfam" id="PF00535"/>
    </source>
</evidence>
<reference evidence="2 3" key="1">
    <citation type="submission" date="2020-08" db="EMBL/GenBank/DDBJ databases">
        <title>Exploring microbial biodiversity for novel pathways involved in the catabolism of aromatic compounds derived from lignin.</title>
        <authorList>
            <person name="Elkins J."/>
        </authorList>
    </citation>
    <scope>NUCLEOTIDE SEQUENCE [LARGE SCALE GENOMIC DNA]</scope>
    <source>
        <strain evidence="2 3">B1D3A</strain>
    </source>
</reference>
<comment type="caution">
    <text evidence="2">The sequence shown here is derived from an EMBL/GenBank/DDBJ whole genome shotgun (WGS) entry which is preliminary data.</text>
</comment>
<accession>A0ABR6NCN4</accession>
<keyword evidence="3" id="KW-1185">Reference proteome</keyword>
<dbReference type="EMBL" id="JACHKA010000001">
    <property type="protein sequence ID" value="MBB5985025.1"/>
    <property type="molecule type" value="Genomic_DNA"/>
</dbReference>
<organism evidence="2 3">
    <name type="scientific">Sphingobium lignivorans</name>
    <dbReference type="NCBI Taxonomy" id="2735886"/>
    <lineage>
        <taxon>Bacteria</taxon>
        <taxon>Pseudomonadati</taxon>
        <taxon>Pseudomonadota</taxon>
        <taxon>Alphaproteobacteria</taxon>
        <taxon>Sphingomonadales</taxon>
        <taxon>Sphingomonadaceae</taxon>
        <taxon>Sphingobium</taxon>
    </lineage>
</organism>
<protein>
    <recommendedName>
        <fullName evidence="1">Glycosyltransferase 2-like domain-containing protein</fullName>
    </recommendedName>
</protein>
<gene>
    <name evidence="2" type="ORF">HNP60_000999</name>
</gene>
<dbReference type="PANTHER" id="PTHR22916:SF67">
    <property type="entry name" value="COLANIC ACID BIOSYNTHESIS GLYCOSYL TRANSFERASE WCAE-RELATED"/>
    <property type="match status" value="1"/>
</dbReference>
<dbReference type="Pfam" id="PF00535">
    <property type="entry name" value="Glycos_transf_2"/>
    <property type="match status" value="1"/>
</dbReference>
<sequence>MTEKSLSIVTVALNAAADLPLTIESVLHQSYANVEYIFVDGMSWDATSTILDRYAGAFDRVEHIEDGSIYDAMNAAAFMASNDYILFLNAGDRLYSADTVADMFARVAGDPDIFYGDHVYVNGRLEKIQRSSDFSALRDDLRRGTIDRRWHSRIPGHQATFTRASLLRDIRYNPRYSICADHDFLFRAYDEGARMQYIDEIVAHYLAGGFSGAQGSRIQREWAHAYRSRSLRPTQVDKFMFGSATASPFEMHTPYCGYYASGSHAPDMPDPASGFDTRVRWAGITEMVTPSDFASLGITIVGDNTHPDQKLTLMSGGRVIAEADIGLGQFHLDLRFSQALPPGSRLTIIPEVLAPLTREDSRVAGIRLADFHFEIMPPSRSTDVAAREDQLDEFSGLLSNGWSGVEVSGGFVWSVAHDALLMASFAACPETMSLYCSANPFVEGGQKVTIYLNERPVGHYELEPSTGPQPLTFAPAGKWRRGSNTLRLSVDKLAQPPGDDRRLGIAFSRLTWA</sequence>
<dbReference type="Proteomes" id="UP001138540">
    <property type="component" value="Unassembled WGS sequence"/>
</dbReference>
<feature type="domain" description="Glycosyltransferase 2-like" evidence="1">
    <location>
        <begin position="7"/>
        <end position="166"/>
    </location>
</feature>
<dbReference type="RefSeq" id="WP_014075346.1">
    <property type="nucleotide sequence ID" value="NZ_JACHKA010000001.1"/>
</dbReference>
<dbReference type="InterPro" id="IPR001173">
    <property type="entry name" value="Glyco_trans_2-like"/>
</dbReference>
<dbReference type="Gene3D" id="3.90.550.10">
    <property type="entry name" value="Spore Coat Polysaccharide Biosynthesis Protein SpsA, Chain A"/>
    <property type="match status" value="1"/>
</dbReference>
<evidence type="ECO:0000313" key="2">
    <source>
        <dbReference type="EMBL" id="MBB5985025.1"/>
    </source>
</evidence>
<proteinExistence type="predicted"/>
<dbReference type="InterPro" id="IPR029044">
    <property type="entry name" value="Nucleotide-diphossugar_trans"/>
</dbReference>